<dbReference type="AlphaFoldDB" id="A0A4R5CCD3"/>
<evidence type="ECO:0000313" key="2">
    <source>
        <dbReference type="EMBL" id="TDD97648.1"/>
    </source>
</evidence>
<dbReference type="RefSeq" id="WP_131888810.1">
    <property type="nucleotide sequence ID" value="NZ_SMKU01000002.1"/>
</dbReference>
<keyword evidence="3" id="KW-1185">Reference proteome</keyword>
<accession>A0A4R5CCD3</accession>
<dbReference type="InterPro" id="IPR008983">
    <property type="entry name" value="Tumour_necrosis_fac-like_dom"/>
</dbReference>
<comment type="caution">
    <text evidence="2">The sequence shown here is derived from an EMBL/GenBank/DDBJ whole genome shotgun (WGS) entry which is preliminary data.</text>
</comment>
<dbReference type="Proteomes" id="UP000294513">
    <property type="component" value="Unassembled WGS sequence"/>
</dbReference>
<sequence>MQPLPSLPTGPRGYEEDAVTLKRPLYMQAGGGDTPFSYDAVDFRAILASVFNVGGVCNTSPADLKVTQRSAGANFSVDVAAGYAVIAGTDVAGQGFYLVQSTATVNLVVPPPPVSGTRVHRVVAQVRDKLHNGALAANTYDFVLSVLEDTGSGTPATPASALSLATVSVASTALNVSDSNITDTRVNAVSTIGIGRWVGSDALRPPAPVDGELIWRTDKSYYEVAVSGSWRPIGLAAPAARLGRVTTNQSITNNTTTPLQWNSEFEDTHGGHDNSTNNSRYTAPIDGLYQVTATVAWDSNSSGIREISLRVNGSTILDGNRIGAGFNITLTQTVSHLVRLTAGQYVEAIVWQNTGGSLAIDRTFHAGPLMDVVWMRP</sequence>
<gene>
    <name evidence="2" type="ORF">E1298_01035</name>
</gene>
<proteinExistence type="predicted"/>
<dbReference type="OrthoDB" id="3469224at2"/>
<evidence type="ECO:0000313" key="3">
    <source>
        <dbReference type="Proteomes" id="UP000294513"/>
    </source>
</evidence>
<organism evidence="2 3">
    <name type="scientific">Actinomadura rubrisoli</name>
    <dbReference type="NCBI Taxonomy" id="2530368"/>
    <lineage>
        <taxon>Bacteria</taxon>
        <taxon>Bacillati</taxon>
        <taxon>Actinomycetota</taxon>
        <taxon>Actinomycetes</taxon>
        <taxon>Streptosporangiales</taxon>
        <taxon>Thermomonosporaceae</taxon>
        <taxon>Actinomadura</taxon>
    </lineage>
</organism>
<feature type="region of interest" description="Disordered" evidence="1">
    <location>
        <begin position="250"/>
        <end position="279"/>
    </location>
</feature>
<evidence type="ECO:0008006" key="4">
    <source>
        <dbReference type="Google" id="ProtNLM"/>
    </source>
</evidence>
<name>A0A4R5CCD3_9ACTN</name>
<protein>
    <recommendedName>
        <fullName evidence="4">C1q domain-containing protein</fullName>
    </recommendedName>
</protein>
<reference evidence="2 3" key="1">
    <citation type="submission" date="2019-03" db="EMBL/GenBank/DDBJ databases">
        <title>Draft genome sequences of novel Actinobacteria.</title>
        <authorList>
            <person name="Sahin N."/>
            <person name="Ay H."/>
            <person name="Saygin H."/>
        </authorList>
    </citation>
    <scope>NUCLEOTIDE SEQUENCE [LARGE SCALE GENOMIC DNA]</scope>
    <source>
        <strain evidence="2 3">H3C3</strain>
    </source>
</reference>
<dbReference type="Gene3D" id="2.60.120.40">
    <property type="match status" value="1"/>
</dbReference>
<dbReference type="EMBL" id="SMKU01000002">
    <property type="protein sequence ID" value="TDD97648.1"/>
    <property type="molecule type" value="Genomic_DNA"/>
</dbReference>
<evidence type="ECO:0000256" key="1">
    <source>
        <dbReference type="SAM" id="MobiDB-lite"/>
    </source>
</evidence>
<dbReference type="SUPFAM" id="SSF49842">
    <property type="entry name" value="TNF-like"/>
    <property type="match status" value="1"/>
</dbReference>